<evidence type="ECO:0000256" key="2">
    <source>
        <dbReference type="ARBA" id="ARBA00022840"/>
    </source>
</evidence>
<proteinExistence type="predicted"/>
<dbReference type="GO" id="GO:0034605">
    <property type="term" value="P:cellular response to heat"/>
    <property type="evidence" value="ECO:0007669"/>
    <property type="project" value="TreeGrafter"/>
</dbReference>
<evidence type="ECO:0000256" key="1">
    <source>
        <dbReference type="ARBA" id="ARBA00022741"/>
    </source>
</evidence>
<organism evidence="7 8">
    <name type="scientific">Tsukamurella strandjordii</name>
    <dbReference type="NCBI Taxonomy" id="147577"/>
    <lineage>
        <taxon>Bacteria</taxon>
        <taxon>Bacillati</taxon>
        <taxon>Actinomycetota</taxon>
        <taxon>Actinomycetes</taxon>
        <taxon>Mycobacteriales</taxon>
        <taxon>Tsukamurellaceae</taxon>
        <taxon>Tsukamurella</taxon>
    </lineage>
</organism>
<dbReference type="EMBL" id="JAUTIX010000006">
    <property type="protein sequence ID" value="MDP0399441.1"/>
    <property type="molecule type" value="Genomic_DNA"/>
</dbReference>
<evidence type="ECO:0000313" key="8">
    <source>
        <dbReference type="Proteomes" id="UP001178281"/>
    </source>
</evidence>
<dbReference type="PANTHER" id="PTHR11638:SF18">
    <property type="entry name" value="HEAT SHOCK PROTEIN 104"/>
    <property type="match status" value="1"/>
</dbReference>
<dbReference type="Gene3D" id="3.40.50.300">
    <property type="entry name" value="P-loop containing nucleotide triphosphate hydrolases"/>
    <property type="match status" value="1"/>
</dbReference>
<dbReference type="Pfam" id="PF07724">
    <property type="entry name" value="AAA_2"/>
    <property type="match status" value="1"/>
</dbReference>
<reference evidence="7" key="1">
    <citation type="submission" date="2023-08" db="EMBL/GenBank/DDBJ databases">
        <title>The draft genome of Tsukamurella strandjordii strain 050030.</title>
        <authorList>
            <person name="Zhao F."/>
            <person name="Feng Y."/>
            <person name="Zong Z."/>
        </authorList>
    </citation>
    <scope>NUCLEOTIDE SEQUENCE</scope>
    <source>
        <strain evidence="7">050030</strain>
    </source>
</reference>
<dbReference type="SMART" id="SM01086">
    <property type="entry name" value="ClpB_D2-small"/>
    <property type="match status" value="1"/>
</dbReference>
<comment type="caution">
    <text evidence="7">The sequence shown here is derived from an EMBL/GenBank/DDBJ whole genome shotgun (WGS) entry which is preliminary data.</text>
</comment>
<dbReference type="InterPro" id="IPR001270">
    <property type="entry name" value="ClpA/B"/>
</dbReference>
<dbReference type="Proteomes" id="UP001178281">
    <property type="component" value="Unassembled WGS sequence"/>
</dbReference>
<keyword evidence="2" id="KW-0067">ATP-binding</keyword>
<dbReference type="InterPro" id="IPR003593">
    <property type="entry name" value="AAA+_ATPase"/>
</dbReference>
<accession>A0AA90SS44</accession>
<dbReference type="InterPro" id="IPR003959">
    <property type="entry name" value="ATPase_AAA_core"/>
</dbReference>
<feature type="compositionally biased region" description="Basic and acidic residues" evidence="4">
    <location>
        <begin position="19"/>
        <end position="34"/>
    </location>
</feature>
<dbReference type="SMART" id="SM00382">
    <property type="entry name" value="AAA"/>
    <property type="match status" value="1"/>
</dbReference>
<dbReference type="PRINTS" id="PR00300">
    <property type="entry name" value="CLPPROTEASEA"/>
</dbReference>
<dbReference type="Gene3D" id="1.10.8.60">
    <property type="match status" value="1"/>
</dbReference>
<evidence type="ECO:0000256" key="4">
    <source>
        <dbReference type="SAM" id="MobiDB-lite"/>
    </source>
</evidence>
<protein>
    <submittedName>
        <fullName evidence="7">AAA family ATPase</fullName>
    </submittedName>
</protein>
<dbReference type="InterPro" id="IPR050130">
    <property type="entry name" value="ClpA_ClpB"/>
</dbReference>
<keyword evidence="3" id="KW-0143">Chaperone</keyword>
<dbReference type="RefSeq" id="WP_305112068.1">
    <property type="nucleotide sequence ID" value="NZ_JAUTIX010000006.1"/>
</dbReference>
<dbReference type="AlphaFoldDB" id="A0AA90SS44"/>
<evidence type="ECO:0000256" key="3">
    <source>
        <dbReference type="ARBA" id="ARBA00023186"/>
    </source>
</evidence>
<evidence type="ECO:0000259" key="6">
    <source>
        <dbReference type="SMART" id="SM01086"/>
    </source>
</evidence>
<evidence type="ECO:0000259" key="5">
    <source>
        <dbReference type="SMART" id="SM00382"/>
    </source>
</evidence>
<keyword evidence="1" id="KW-0547">Nucleotide-binding</keyword>
<evidence type="ECO:0000313" key="7">
    <source>
        <dbReference type="EMBL" id="MDP0399441.1"/>
    </source>
</evidence>
<dbReference type="CDD" id="cd19499">
    <property type="entry name" value="RecA-like_ClpB_Hsp104-like"/>
    <property type="match status" value="1"/>
</dbReference>
<dbReference type="InterPro" id="IPR019489">
    <property type="entry name" value="Clp_ATPase_C"/>
</dbReference>
<sequence>MPYITDRMAAEGRTPGDNNGRDRPSEGGETRPSDAEFAKAAVGNIDAARIEARLRANIFGQDHAIESIFRTLSVVQAGLNDRTRPLASHLLVGPTGTGKTEIVRQLASALRTGPDDFCQVDMSAMAQEHYAASFAGAPPGYAGSKEGLSVFDRSRVEGTVSMPGIVLFDEVEKAHTTVLRSLLHVLDRGLLTLANGQERYDFRNCLVFMTSNLGSRDLRIEQERPWHRAGRSIARLAPAPVGARLDGLLEGRLDRISEGAIARFFDPEFLNRIDEVTLFEELTDDVAVTVARHELELFAARSAKRGVELSIDDAVAPHLVQHGFDPVYGARSVRRAIRHEVWPLVANAVIAHRAERMADTTRTVGARLTVEQVDGVARLRCAVG</sequence>
<name>A0AA90SS44_9ACTN</name>
<dbReference type="SUPFAM" id="SSF52540">
    <property type="entry name" value="P-loop containing nucleoside triphosphate hydrolases"/>
    <property type="match status" value="1"/>
</dbReference>
<feature type="region of interest" description="Disordered" evidence="4">
    <location>
        <begin position="1"/>
        <end position="34"/>
    </location>
</feature>
<feature type="domain" description="Clp ATPase C-terminal" evidence="6">
    <location>
        <begin position="282"/>
        <end position="370"/>
    </location>
</feature>
<dbReference type="Pfam" id="PF10431">
    <property type="entry name" value="ClpB_D2-small"/>
    <property type="match status" value="1"/>
</dbReference>
<keyword evidence="8" id="KW-1185">Reference proteome</keyword>
<dbReference type="InterPro" id="IPR027417">
    <property type="entry name" value="P-loop_NTPase"/>
</dbReference>
<feature type="domain" description="AAA+ ATPase" evidence="5">
    <location>
        <begin position="85"/>
        <end position="255"/>
    </location>
</feature>
<dbReference type="GO" id="GO:0005524">
    <property type="term" value="F:ATP binding"/>
    <property type="evidence" value="ECO:0007669"/>
    <property type="project" value="UniProtKB-KW"/>
</dbReference>
<dbReference type="GO" id="GO:0016887">
    <property type="term" value="F:ATP hydrolysis activity"/>
    <property type="evidence" value="ECO:0007669"/>
    <property type="project" value="InterPro"/>
</dbReference>
<dbReference type="PANTHER" id="PTHR11638">
    <property type="entry name" value="ATP-DEPENDENT CLP PROTEASE"/>
    <property type="match status" value="1"/>
</dbReference>
<gene>
    <name evidence="7" type="ORF">Q7X28_16065</name>
</gene>
<dbReference type="GO" id="GO:0005737">
    <property type="term" value="C:cytoplasm"/>
    <property type="evidence" value="ECO:0007669"/>
    <property type="project" value="TreeGrafter"/>
</dbReference>